<protein>
    <recommendedName>
        <fullName evidence="1">aminodeoxychorismate synthase</fullName>
        <ecNumber evidence="1">2.6.1.85</ecNumber>
    </recommendedName>
</protein>
<keyword evidence="2 6" id="KW-0808">Transferase</keyword>
<dbReference type="Gene3D" id="3.60.120.10">
    <property type="entry name" value="Anthranilate synthase"/>
    <property type="match status" value="1"/>
</dbReference>
<dbReference type="InterPro" id="IPR005801">
    <property type="entry name" value="ADC_synthase"/>
</dbReference>
<keyword evidence="7" id="KW-1185">Reference proteome</keyword>
<name>A0A5S9NWE0_9GAMM</name>
<dbReference type="AlphaFoldDB" id="A0A5S9NWE0"/>
<dbReference type="Proteomes" id="UP000439591">
    <property type="component" value="Unassembled WGS sequence"/>
</dbReference>
<reference evidence="7 8" key="1">
    <citation type="submission" date="2019-11" db="EMBL/GenBank/DDBJ databases">
        <authorList>
            <person name="Holert J."/>
        </authorList>
    </citation>
    <scope>NUCLEOTIDE SEQUENCE [LARGE SCALE GENOMIC DNA]</scope>
    <source>
        <strain evidence="6">BC3_2A</strain>
        <strain evidence="5">SB11_1A</strain>
    </source>
</reference>
<dbReference type="EMBL" id="CACSIK010000001">
    <property type="protein sequence ID" value="CAA0088677.1"/>
    <property type="molecule type" value="Genomic_DNA"/>
</dbReference>
<evidence type="ECO:0000313" key="7">
    <source>
        <dbReference type="Proteomes" id="UP000435877"/>
    </source>
</evidence>
<dbReference type="NCBIfam" id="TIGR00553">
    <property type="entry name" value="pabB"/>
    <property type="match status" value="1"/>
</dbReference>
<dbReference type="GO" id="GO:0009396">
    <property type="term" value="P:folic acid-containing compound biosynthetic process"/>
    <property type="evidence" value="ECO:0007669"/>
    <property type="project" value="InterPro"/>
</dbReference>
<evidence type="ECO:0000256" key="2">
    <source>
        <dbReference type="ARBA" id="ARBA00022679"/>
    </source>
</evidence>
<dbReference type="GO" id="GO:0000162">
    <property type="term" value="P:L-tryptophan biosynthetic process"/>
    <property type="evidence" value="ECO:0007669"/>
    <property type="project" value="TreeGrafter"/>
</dbReference>
<evidence type="ECO:0000313" key="5">
    <source>
        <dbReference type="EMBL" id="CAA0088677.1"/>
    </source>
</evidence>
<evidence type="ECO:0000313" key="6">
    <source>
        <dbReference type="EMBL" id="CAA0094902.1"/>
    </source>
</evidence>
<evidence type="ECO:0000256" key="1">
    <source>
        <dbReference type="ARBA" id="ARBA00013139"/>
    </source>
</evidence>
<dbReference type="Proteomes" id="UP000435877">
    <property type="component" value="Unassembled WGS sequence"/>
</dbReference>
<gene>
    <name evidence="6" type="primary">pabB</name>
    <name evidence="5" type="ORF">IHBHHGIJ_01593</name>
    <name evidence="6" type="ORF">KFEGEMFD_01195</name>
</gene>
<dbReference type="PANTHER" id="PTHR11236">
    <property type="entry name" value="AMINOBENZOATE/ANTHRANILATE SYNTHASE"/>
    <property type="match status" value="1"/>
</dbReference>
<feature type="domain" description="Chorismate-utilising enzyme C-terminal" evidence="3">
    <location>
        <begin position="188"/>
        <end position="441"/>
    </location>
</feature>
<dbReference type="PANTHER" id="PTHR11236:SF50">
    <property type="entry name" value="AMINODEOXYCHORISMATE SYNTHASE COMPONENT 1"/>
    <property type="match status" value="1"/>
</dbReference>
<keyword evidence="6" id="KW-0032">Aminotransferase</keyword>
<dbReference type="Pfam" id="PF04715">
    <property type="entry name" value="Anth_synt_I_N"/>
    <property type="match status" value="1"/>
</dbReference>
<dbReference type="EC" id="2.6.1.85" evidence="1"/>
<dbReference type="RefSeq" id="WP_159268251.1">
    <property type="nucleotide sequence ID" value="NZ_CACSIK010000001.1"/>
</dbReference>
<dbReference type="InterPro" id="IPR005802">
    <property type="entry name" value="ADC_synth_comp_1"/>
</dbReference>
<evidence type="ECO:0000259" key="3">
    <source>
        <dbReference type="Pfam" id="PF00425"/>
    </source>
</evidence>
<dbReference type="GO" id="GO:0046820">
    <property type="term" value="F:4-amino-4-deoxychorismate synthase activity"/>
    <property type="evidence" value="ECO:0007669"/>
    <property type="project" value="UniProtKB-EC"/>
</dbReference>
<dbReference type="OrthoDB" id="9803598at2"/>
<evidence type="ECO:0000259" key="4">
    <source>
        <dbReference type="Pfam" id="PF04715"/>
    </source>
</evidence>
<dbReference type="PRINTS" id="PR00095">
    <property type="entry name" value="ANTSNTHASEI"/>
</dbReference>
<dbReference type="SUPFAM" id="SSF56322">
    <property type="entry name" value="ADC synthase"/>
    <property type="match status" value="1"/>
</dbReference>
<dbReference type="Pfam" id="PF00425">
    <property type="entry name" value="Chorismate_bind"/>
    <property type="match status" value="1"/>
</dbReference>
<organism evidence="6 8">
    <name type="scientific">Zhongshania aliphaticivorans</name>
    <dbReference type="NCBI Taxonomy" id="1470434"/>
    <lineage>
        <taxon>Bacteria</taxon>
        <taxon>Pseudomonadati</taxon>
        <taxon>Pseudomonadota</taxon>
        <taxon>Gammaproteobacteria</taxon>
        <taxon>Cellvibrionales</taxon>
        <taxon>Spongiibacteraceae</taxon>
        <taxon>Zhongshania</taxon>
    </lineage>
</organism>
<feature type="domain" description="Anthranilate synthase component I N-terminal" evidence="4">
    <location>
        <begin position="18"/>
        <end position="143"/>
    </location>
</feature>
<dbReference type="InterPro" id="IPR015890">
    <property type="entry name" value="Chorismate_C"/>
</dbReference>
<proteinExistence type="predicted"/>
<dbReference type="EMBL" id="CACSIM010000002">
    <property type="protein sequence ID" value="CAA0094902.1"/>
    <property type="molecule type" value="Genomic_DNA"/>
</dbReference>
<sequence length="453" mass="50166">MASLHRIALPYLRDSCVIFSSLKHLPLPIFLDSANAYSEGGHFDIICAQPIDVITWHACDDKSLHHFLSEAEQRLKSVITEYLDCDQLPFSGGAVGYIDYNFGELASNIRPSPRLEAPLSTPNFHVGIYPWAIVVDHHRKQCELVAQPSVSEKVLTHIKQLVLNSPQQSLKNTARFQLTSSFTSTLDRKYYEQAFNQVQDYIQAGDCYQVNLTRAFNASYQGDTWPAYQKLRDIAAAPFSAYIDLGSSQVLSFSPERLLSANNGKLQTQPIKGTAARSADPDTDKALALALQRSAKNRAENIMIVDLLRNDFSKSCKAASVRTDQLCELQTFRTVHHLVSTVSGELREECSSFQALLSCFPGGSITGAPKHRAMEIISEIEPHQRKVYCGSIFYLGGNGKMDSNIAIRSFLCDGEQITGWAGGGIVADSDVDEEFIETETKIGKLIQALADFN</sequence>
<evidence type="ECO:0000313" key="8">
    <source>
        <dbReference type="Proteomes" id="UP000439591"/>
    </source>
</evidence>
<dbReference type="InterPro" id="IPR006805">
    <property type="entry name" value="Anth_synth_I_N"/>
</dbReference>
<dbReference type="InterPro" id="IPR019999">
    <property type="entry name" value="Anth_synth_I-like"/>
</dbReference>
<accession>A0A5S9NWE0</accession>